<dbReference type="EMBL" id="FZOA01000006">
    <property type="protein sequence ID" value="SNR90106.1"/>
    <property type="molecule type" value="Genomic_DNA"/>
</dbReference>
<dbReference type="GO" id="GO:0046872">
    <property type="term" value="F:metal ion binding"/>
    <property type="evidence" value="ECO:0007669"/>
    <property type="project" value="UniProtKB-KW"/>
</dbReference>
<evidence type="ECO:0000313" key="7">
    <source>
        <dbReference type="EMBL" id="SNR90106.1"/>
    </source>
</evidence>
<reference evidence="8" key="1">
    <citation type="submission" date="2017-06" db="EMBL/GenBank/DDBJ databases">
        <authorList>
            <person name="Varghese N."/>
            <person name="Submissions S."/>
        </authorList>
    </citation>
    <scope>NUCLEOTIDE SEQUENCE [LARGE SCALE GENOMIC DNA]</scope>
    <source>
        <strain evidence="8">Ca-68</strain>
    </source>
</reference>
<evidence type="ECO:0000256" key="1">
    <source>
        <dbReference type="ARBA" id="ARBA00001970"/>
    </source>
</evidence>
<gene>
    <name evidence="7" type="ORF">SAMN05192560_1670</name>
</gene>
<keyword evidence="8" id="KW-1185">Reference proteome</keyword>
<evidence type="ECO:0000256" key="2">
    <source>
        <dbReference type="ARBA" id="ARBA00022617"/>
    </source>
</evidence>
<evidence type="ECO:0000256" key="4">
    <source>
        <dbReference type="ARBA" id="ARBA00023004"/>
    </source>
</evidence>
<dbReference type="Pfam" id="PF13816">
    <property type="entry name" value="Dehydratase_hem"/>
    <property type="match status" value="1"/>
</dbReference>
<dbReference type="Proteomes" id="UP000198305">
    <property type="component" value="Unassembled WGS sequence"/>
</dbReference>
<dbReference type="InterPro" id="IPR025702">
    <property type="entry name" value="OXD"/>
</dbReference>
<dbReference type="GO" id="GO:0016829">
    <property type="term" value="F:lyase activity"/>
    <property type="evidence" value="ECO:0007669"/>
    <property type="project" value="UniProtKB-KW"/>
</dbReference>
<accession>A0A239A388</accession>
<name>A0A239A388_9PROT</name>
<organism evidence="7 8">
    <name type="scientific">Methylobacillus rhizosphaerae</name>
    <dbReference type="NCBI Taxonomy" id="551994"/>
    <lineage>
        <taxon>Bacteria</taxon>
        <taxon>Pseudomonadati</taxon>
        <taxon>Pseudomonadota</taxon>
        <taxon>Betaproteobacteria</taxon>
        <taxon>Nitrosomonadales</taxon>
        <taxon>Methylophilaceae</taxon>
        <taxon>Methylobacillus</taxon>
    </lineage>
</organism>
<evidence type="ECO:0000313" key="8">
    <source>
        <dbReference type="Proteomes" id="UP000198305"/>
    </source>
</evidence>
<dbReference type="AlphaFoldDB" id="A0A239A388"/>
<dbReference type="OrthoDB" id="3807625at2"/>
<comment type="cofactor">
    <cofactor evidence="1">
        <name>heme b</name>
        <dbReference type="ChEBI" id="CHEBI:60344"/>
    </cofactor>
</comment>
<evidence type="ECO:0000256" key="5">
    <source>
        <dbReference type="ARBA" id="ARBA00023239"/>
    </source>
</evidence>
<evidence type="ECO:0000256" key="3">
    <source>
        <dbReference type="ARBA" id="ARBA00022723"/>
    </source>
</evidence>
<sequence>MSTTDHRELESAIPEHLRKPGLCPFRSSAEPPPYPTYVARFSKDINQVVMCYLGIQLRPEGNRKALKAAAISVEELVSLASGPLYVDQAKGVDGDEYETHIFALFWDSVMAYQHWCASDLVQGWWESNQREEDGVGYFKEVFMPKIDFFETHYATPEFQSLGNLADAMSGEIKEHAYWGAMRHRIPAAQYDSLASVGLPSVVSKHDNAKRKLVVPHDYMCLIRSGQNWENADQTEIALYQKVILPSLVQGMGYLSEQGLEIGCYSNRFVTLLCEDGYIARQSYGLSYWSGLDALEKWASSHQTHLKIFAAAQEYMSKLGSEARLTTYHEVAVMAADEQYFEYINCHPSTGLLQLA</sequence>
<keyword evidence="4" id="KW-0408">Iron</keyword>
<keyword evidence="3" id="KW-0479">Metal-binding</keyword>
<keyword evidence="5" id="KW-0456">Lyase</keyword>
<proteinExistence type="inferred from homology"/>
<protein>
    <submittedName>
        <fullName evidence="7">Aldoxime dehydratase</fullName>
    </submittedName>
</protein>
<dbReference type="RefSeq" id="WP_089375755.1">
    <property type="nucleotide sequence ID" value="NZ_FZOA01000006.1"/>
</dbReference>
<keyword evidence="2" id="KW-0349">Heme</keyword>
<evidence type="ECO:0000256" key="6">
    <source>
        <dbReference type="ARBA" id="ARBA00034312"/>
    </source>
</evidence>
<comment type="similarity">
    <text evidence="6">Belongs to the heme-containing dehydratase family.</text>
</comment>